<dbReference type="OrthoDB" id="409543at2759"/>
<name>A0A5P1FN34_ASPOF</name>
<dbReference type="InterPro" id="IPR007577">
    <property type="entry name" value="GlycoTrfase_DXD_sugar-bd_CS"/>
</dbReference>
<dbReference type="Gramene" id="ONK79715">
    <property type="protein sequence ID" value="ONK79715"/>
    <property type="gene ID" value="A4U43_C01F9300"/>
</dbReference>
<dbReference type="OMA" id="HNGPYLI"/>
<evidence type="ECO:0000259" key="1">
    <source>
        <dbReference type="Pfam" id="PF04572"/>
    </source>
</evidence>
<sequence length="365" mass="42012">MRGSSKPKRNLSIILLFVPTCLLALFLLHLACLGLHILCVRPIATRYTATRPFKTQPIQHHQNKRTLQESAPNITKQTITPSKRKAKRNHHSDFSAKAFKFFSGRNCNLKFFMTWISKSDSLGPREFISIQSIFKFHPDACLLIVSNSLSAKILRPLTLRGYMITILSPDFNFLFKNTPAEHWFLNLPRRAMNRQNLSNLLRLALLYKYGGIYMDADVIVLKSLSGFKNAIGAQAIEAGTGKWSRLNNAVMIFDENHPLLHKFMEEFAKNFDGNIWGHNGPYLVSRVAARPVFYPVGWNRIRGLFERPRVGYHEKRVEAKYEGIKREGFGLHLWNRQSRRLEVEEGSVVWRIMMDCCVLCNFTVG</sequence>
<feature type="domain" description="Alpha 1,4-glycosyltransferase" evidence="1">
    <location>
        <begin position="253"/>
        <end position="290"/>
    </location>
</feature>
<dbReference type="Pfam" id="PF04488">
    <property type="entry name" value="Gly_transf_sug"/>
    <property type="match status" value="1"/>
</dbReference>
<dbReference type="Proteomes" id="UP000243459">
    <property type="component" value="Chromosome 1"/>
</dbReference>
<protein>
    <recommendedName>
        <fullName evidence="1">Alpha 1,4-glycosyltransferase domain-containing protein</fullName>
    </recommendedName>
</protein>
<dbReference type="PANTHER" id="PTHR46781:SF5">
    <property type="entry name" value="ALPHA 1,4-GLYCOSYLTRANSFERASE FAMILY PROTEIN"/>
    <property type="match status" value="1"/>
</dbReference>
<reference evidence="3" key="1">
    <citation type="journal article" date="2017" name="Nat. Commun.">
        <title>The asparagus genome sheds light on the origin and evolution of a young Y chromosome.</title>
        <authorList>
            <person name="Harkess A."/>
            <person name="Zhou J."/>
            <person name="Xu C."/>
            <person name="Bowers J.E."/>
            <person name="Van der Hulst R."/>
            <person name="Ayyampalayam S."/>
            <person name="Mercati F."/>
            <person name="Riccardi P."/>
            <person name="McKain M.R."/>
            <person name="Kakrana A."/>
            <person name="Tang H."/>
            <person name="Ray J."/>
            <person name="Groenendijk J."/>
            <person name="Arikit S."/>
            <person name="Mathioni S.M."/>
            <person name="Nakano M."/>
            <person name="Shan H."/>
            <person name="Telgmann-Rauber A."/>
            <person name="Kanno A."/>
            <person name="Yue Z."/>
            <person name="Chen H."/>
            <person name="Li W."/>
            <person name="Chen Y."/>
            <person name="Xu X."/>
            <person name="Zhang Y."/>
            <person name="Luo S."/>
            <person name="Chen H."/>
            <person name="Gao J."/>
            <person name="Mao Z."/>
            <person name="Pires J.C."/>
            <person name="Luo M."/>
            <person name="Kudrna D."/>
            <person name="Wing R.A."/>
            <person name="Meyers B.C."/>
            <person name="Yi K."/>
            <person name="Kong H."/>
            <person name="Lavrijsen P."/>
            <person name="Sunseri F."/>
            <person name="Falavigna A."/>
            <person name="Ye Y."/>
            <person name="Leebens-Mack J.H."/>
            <person name="Chen G."/>
        </authorList>
    </citation>
    <scope>NUCLEOTIDE SEQUENCE [LARGE SCALE GENOMIC DNA]</scope>
    <source>
        <strain evidence="3">cv. DH0086</strain>
    </source>
</reference>
<dbReference type="InterPro" id="IPR029044">
    <property type="entry name" value="Nucleotide-diphossugar_trans"/>
</dbReference>
<dbReference type="SUPFAM" id="SSF53448">
    <property type="entry name" value="Nucleotide-diphospho-sugar transferases"/>
    <property type="match status" value="1"/>
</dbReference>
<keyword evidence="3" id="KW-1185">Reference proteome</keyword>
<dbReference type="InterPro" id="IPR044789">
    <property type="entry name" value="Put_A1-4-GlycosylTfrase_plant"/>
</dbReference>
<dbReference type="InterPro" id="IPR007652">
    <property type="entry name" value="A1-4-GlycosylTfrase_dom"/>
</dbReference>
<dbReference type="Pfam" id="PF04572">
    <property type="entry name" value="Gb3_synth"/>
    <property type="match status" value="1"/>
</dbReference>
<dbReference type="EMBL" id="CM007381">
    <property type="protein sequence ID" value="ONK79715.1"/>
    <property type="molecule type" value="Genomic_DNA"/>
</dbReference>
<evidence type="ECO:0000313" key="3">
    <source>
        <dbReference type="Proteomes" id="UP000243459"/>
    </source>
</evidence>
<proteinExistence type="predicted"/>
<dbReference type="Gene3D" id="3.90.550.20">
    <property type="match status" value="1"/>
</dbReference>
<dbReference type="AlphaFoldDB" id="A0A5P1FN34"/>
<evidence type="ECO:0000313" key="2">
    <source>
        <dbReference type="EMBL" id="ONK79715.1"/>
    </source>
</evidence>
<accession>A0A5P1FN34</accession>
<organism evidence="2 3">
    <name type="scientific">Asparagus officinalis</name>
    <name type="common">Garden asparagus</name>
    <dbReference type="NCBI Taxonomy" id="4686"/>
    <lineage>
        <taxon>Eukaryota</taxon>
        <taxon>Viridiplantae</taxon>
        <taxon>Streptophyta</taxon>
        <taxon>Embryophyta</taxon>
        <taxon>Tracheophyta</taxon>
        <taxon>Spermatophyta</taxon>
        <taxon>Magnoliopsida</taxon>
        <taxon>Liliopsida</taxon>
        <taxon>Asparagales</taxon>
        <taxon>Asparagaceae</taxon>
        <taxon>Asparagoideae</taxon>
        <taxon>Asparagus</taxon>
    </lineage>
</organism>
<gene>
    <name evidence="2" type="ORF">A4U43_C01F9300</name>
</gene>
<dbReference type="PANTHER" id="PTHR46781">
    <property type="entry name" value="ALPHA 1,4-GLYCOSYLTRANSFERASE FAMILY PROTEIN"/>
    <property type="match status" value="1"/>
</dbReference>